<dbReference type="PANTHER" id="PTHR13778">
    <property type="entry name" value="GLYCOSYLTRANSFERASE 8 DOMAIN-CONTAINING PROTEIN"/>
    <property type="match status" value="1"/>
</dbReference>
<accession>A0A6N2UW37</accession>
<gene>
    <name evidence="4" type="primary">gspA</name>
    <name evidence="4" type="ORF">AULFYP135_02100</name>
</gene>
<evidence type="ECO:0000256" key="1">
    <source>
        <dbReference type="ARBA" id="ARBA00022676"/>
    </source>
</evidence>
<keyword evidence="3" id="KW-0479">Metal-binding</keyword>
<keyword evidence="1" id="KW-0328">Glycosyltransferase</keyword>
<dbReference type="InterPro" id="IPR029044">
    <property type="entry name" value="Nucleotide-diphossugar_trans"/>
</dbReference>
<dbReference type="CDD" id="cd04194">
    <property type="entry name" value="GT8_A4GalT_like"/>
    <property type="match status" value="1"/>
</dbReference>
<dbReference type="PANTHER" id="PTHR13778:SF47">
    <property type="entry name" value="LIPOPOLYSACCHARIDE 1,3-GALACTOSYLTRANSFERASE"/>
    <property type="match status" value="1"/>
</dbReference>
<evidence type="ECO:0000313" key="4">
    <source>
        <dbReference type="EMBL" id="VYT21938.1"/>
    </source>
</evidence>
<dbReference type="Pfam" id="PF01501">
    <property type="entry name" value="Glyco_transf_8"/>
    <property type="match status" value="1"/>
</dbReference>
<dbReference type="SUPFAM" id="SSF53448">
    <property type="entry name" value="Nucleotide-diphospho-sugar transferases"/>
    <property type="match status" value="1"/>
</dbReference>
<sequence length="270" mass="31003">MNIVVSINANYLRPLCVMLRSLLDSNPGEKVCLYILHSSLTGENLQYIRTLVPDERCQVTGVAIPEDFLADAPVLFHFPKEMYYRIFSARLLPQSLDRALYLDPDMIVNLPLAPLYNMEMGDHYFAAASSINPLTQVEFKHRLDMPDDSEYFNSGVLLMNLKELRATQDLEAPLRYIEENREKLILPDQDVLNALYHDRTILLDPMVYNFDARYYGATRVGSLGKINLGWMRKNTAIIHYCGANKPWNPLYLGEVGIFYKEVAQKMGLEE</sequence>
<dbReference type="GO" id="GO:0046872">
    <property type="term" value="F:metal ion binding"/>
    <property type="evidence" value="ECO:0007669"/>
    <property type="project" value="UniProtKB-KW"/>
</dbReference>
<keyword evidence="2" id="KW-0808">Transferase</keyword>
<evidence type="ECO:0000256" key="2">
    <source>
        <dbReference type="ARBA" id="ARBA00022679"/>
    </source>
</evidence>
<evidence type="ECO:0000256" key="3">
    <source>
        <dbReference type="ARBA" id="ARBA00022723"/>
    </source>
</evidence>
<dbReference type="InterPro" id="IPR002495">
    <property type="entry name" value="Glyco_trans_8"/>
</dbReference>
<dbReference type="Gene3D" id="3.90.550.10">
    <property type="entry name" value="Spore Coat Polysaccharide Biosynthesis Protein SpsA, Chain A"/>
    <property type="match status" value="1"/>
</dbReference>
<dbReference type="InterPro" id="IPR050748">
    <property type="entry name" value="Glycosyltrans_8_dom-fam"/>
</dbReference>
<organism evidence="4">
    <name type="scientific">uncultured Anaerotruncus sp</name>
    <dbReference type="NCBI Taxonomy" id="905011"/>
    <lineage>
        <taxon>Bacteria</taxon>
        <taxon>Bacillati</taxon>
        <taxon>Bacillota</taxon>
        <taxon>Clostridia</taxon>
        <taxon>Eubacteriales</taxon>
        <taxon>Oscillospiraceae</taxon>
        <taxon>Anaerotruncus</taxon>
        <taxon>environmental samples</taxon>
    </lineage>
</organism>
<dbReference type="GO" id="GO:0016757">
    <property type="term" value="F:glycosyltransferase activity"/>
    <property type="evidence" value="ECO:0007669"/>
    <property type="project" value="UniProtKB-KW"/>
</dbReference>
<dbReference type="AlphaFoldDB" id="A0A6N2UW37"/>
<name>A0A6N2UW37_9FIRM</name>
<dbReference type="EMBL" id="CACRSL010000004">
    <property type="protein sequence ID" value="VYT21938.1"/>
    <property type="molecule type" value="Genomic_DNA"/>
</dbReference>
<protein>
    <submittedName>
        <fullName evidence="4">General stress protein A</fullName>
    </submittedName>
</protein>
<reference evidence="4" key="1">
    <citation type="submission" date="2019-11" db="EMBL/GenBank/DDBJ databases">
        <authorList>
            <person name="Feng L."/>
        </authorList>
    </citation>
    <scope>NUCLEOTIDE SEQUENCE</scope>
    <source>
        <strain evidence="4">AundefinedLFYP135</strain>
    </source>
</reference>
<proteinExistence type="predicted"/>